<feature type="region of interest" description="Disordered" evidence="1">
    <location>
        <begin position="185"/>
        <end position="223"/>
    </location>
</feature>
<gene>
    <name evidence="4" type="ORF">SFRA_032430</name>
</gene>
<dbReference type="InterPro" id="IPR019060">
    <property type="entry name" value="DUF2382"/>
</dbReference>
<dbReference type="InterPro" id="IPR011033">
    <property type="entry name" value="PRC_barrel-like_sf"/>
</dbReference>
<evidence type="ECO:0000256" key="1">
    <source>
        <dbReference type="SAM" id="MobiDB-lite"/>
    </source>
</evidence>
<proteinExistence type="predicted"/>
<dbReference type="PANTHER" id="PTHR38463:SF1">
    <property type="entry name" value="STRESS RESPONSE PROTEIN YSNF"/>
    <property type="match status" value="1"/>
</dbReference>
<dbReference type="InterPro" id="IPR027275">
    <property type="entry name" value="PRC-brl_dom"/>
</dbReference>
<evidence type="ECO:0000313" key="4">
    <source>
        <dbReference type="EMBL" id="RKM89864.1"/>
    </source>
</evidence>
<feature type="domain" description="DUF2382" evidence="3">
    <location>
        <begin position="148"/>
        <end position="259"/>
    </location>
</feature>
<dbReference type="InterPro" id="IPR014747">
    <property type="entry name" value="Bac_photo_RC_H_C"/>
</dbReference>
<feature type="compositionally biased region" description="Basic and acidic residues" evidence="1">
    <location>
        <begin position="185"/>
        <end position="205"/>
    </location>
</feature>
<dbReference type="Proteomes" id="UP000028058">
    <property type="component" value="Unassembled WGS sequence"/>
</dbReference>
<dbReference type="GO" id="GO:0030077">
    <property type="term" value="C:plasma membrane light-harvesting complex"/>
    <property type="evidence" value="ECO:0007669"/>
    <property type="project" value="InterPro"/>
</dbReference>
<dbReference type="SUPFAM" id="SSF50346">
    <property type="entry name" value="PRC-barrel domain"/>
    <property type="match status" value="1"/>
</dbReference>
<evidence type="ECO:0000313" key="5">
    <source>
        <dbReference type="Proteomes" id="UP000028058"/>
    </source>
</evidence>
<dbReference type="OrthoDB" id="3712018at2"/>
<organism evidence="4 5">
    <name type="scientific">Streptomyces xinghaiensis</name>
    <dbReference type="NCBI Taxonomy" id="1038928"/>
    <lineage>
        <taxon>Bacteria</taxon>
        <taxon>Bacillati</taxon>
        <taxon>Actinomycetota</taxon>
        <taxon>Actinomycetes</taxon>
        <taxon>Kitasatosporales</taxon>
        <taxon>Streptomycetaceae</taxon>
        <taxon>Streptomyces</taxon>
    </lineage>
</organism>
<evidence type="ECO:0000259" key="2">
    <source>
        <dbReference type="Pfam" id="PF05239"/>
    </source>
</evidence>
<evidence type="ECO:0000259" key="3">
    <source>
        <dbReference type="Pfam" id="PF09557"/>
    </source>
</evidence>
<feature type="compositionally biased region" description="Basic and acidic residues" evidence="1">
    <location>
        <begin position="147"/>
        <end position="157"/>
    </location>
</feature>
<dbReference type="RefSeq" id="WP_043470817.1">
    <property type="nucleotide sequence ID" value="NZ_JBFACB010000006.1"/>
</dbReference>
<comment type="caution">
    <text evidence="4">The sequence shown here is derived from an EMBL/GenBank/DDBJ whole genome shotgun (WGS) entry which is preliminary data.</text>
</comment>
<dbReference type="PANTHER" id="PTHR38463">
    <property type="entry name" value="STRESS RESPONSE PROTEIN YSNF"/>
    <property type="match status" value="1"/>
</dbReference>
<dbReference type="Pfam" id="PF05239">
    <property type="entry name" value="PRC"/>
    <property type="match status" value="1"/>
</dbReference>
<feature type="domain" description="PRC-barrel" evidence="2">
    <location>
        <begin position="19"/>
        <end position="74"/>
    </location>
</feature>
<sequence>MISYQDLDRVADSTAVGTDGKLGKVSQVYVDDRSNRPEWATVQTGMFGTKESFVPLAEARLADGSLELPYDKEKVKNAPRVGADQGHVSESEESELYRYYGIPRGEAQRPGAPVGRTGGERGRGSPAGEQRSRPVGRDTSGPTTDEAMTRSEERLRVGTESVESGKAHLRKHVVTENVTRTVPVSHEEVRVEREPVTEANRDRALRGPAISEEEHEVTLHEERPVVEKETVPVERVRLDTETVTEQQEVSEQVRKERIDSDADDTRRRRGR</sequence>
<name>A0A3M8EQD0_9ACTN</name>
<dbReference type="GO" id="GO:0019684">
    <property type="term" value="P:photosynthesis, light reaction"/>
    <property type="evidence" value="ECO:0007669"/>
    <property type="project" value="InterPro"/>
</dbReference>
<dbReference type="AlphaFoldDB" id="A0A3M8EQD0"/>
<feature type="region of interest" description="Disordered" evidence="1">
    <location>
        <begin position="74"/>
        <end position="169"/>
    </location>
</feature>
<dbReference type="EMBL" id="JNAD02000027">
    <property type="protein sequence ID" value="RKM89864.1"/>
    <property type="molecule type" value="Genomic_DNA"/>
</dbReference>
<feature type="compositionally biased region" description="Low complexity" evidence="1">
    <location>
        <begin position="241"/>
        <end position="250"/>
    </location>
</feature>
<feature type="region of interest" description="Disordered" evidence="1">
    <location>
        <begin position="237"/>
        <end position="271"/>
    </location>
</feature>
<reference evidence="4 5" key="1">
    <citation type="journal article" date="2014" name="Genome Announc.">
        <title>Draft Genome Sequence of Streptomyces fradiae ATCC 19609, a Strain Highly Sensitive to Antibiotics.</title>
        <authorList>
            <person name="Bekker O.B."/>
            <person name="Klimina K.M."/>
            <person name="Vatlin A.A."/>
            <person name="Zakharevich N.V."/>
            <person name="Kasianov A.S."/>
            <person name="Danilenko V.N."/>
        </authorList>
    </citation>
    <scope>NUCLEOTIDE SEQUENCE [LARGE SCALE GENOMIC DNA]</scope>
    <source>
        <strain evidence="4 5">ATCC 19609</strain>
    </source>
</reference>
<dbReference type="InterPro" id="IPR052967">
    <property type="entry name" value="Stress_Response_Assoc"/>
</dbReference>
<accession>A0A3M8EQD0</accession>
<dbReference type="Pfam" id="PF09557">
    <property type="entry name" value="DUF2382"/>
    <property type="match status" value="1"/>
</dbReference>
<dbReference type="Gene3D" id="3.90.50.10">
    <property type="entry name" value="Photosynthetic Reaction Center, subunit H, domain 2"/>
    <property type="match status" value="1"/>
</dbReference>
<protein>
    <submittedName>
        <fullName evidence="4">DUF2382 domain-containing protein</fullName>
    </submittedName>
</protein>
<feature type="compositionally biased region" description="Basic and acidic residues" evidence="1">
    <location>
        <begin position="251"/>
        <end position="271"/>
    </location>
</feature>
<keyword evidence="5" id="KW-1185">Reference proteome</keyword>